<proteinExistence type="predicted"/>
<name>A0A0F8ZKJ5_9ZZZZ</name>
<dbReference type="AlphaFoldDB" id="A0A0F8ZKJ5"/>
<comment type="caution">
    <text evidence="1">The sequence shown here is derived from an EMBL/GenBank/DDBJ whole genome shotgun (WGS) entry which is preliminary data.</text>
</comment>
<organism evidence="1">
    <name type="scientific">marine sediment metagenome</name>
    <dbReference type="NCBI Taxonomy" id="412755"/>
    <lineage>
        <taxon>unclassified sequences</taxon>
        <taxon>metagenomes</taxon>
        <taxon>ecological metagenomes</taxon>
    </lineage>
</organism>
<sequence length="146" mass="15905">MAEGFDISVAGEIAENFSGRANRALDKAVELLALEVWGNVAREAPTDEGRLAGSFEIDRIGSRAWSIFTNVKYAAFVNEGTGIYGPAGRRITPRRASVLVFRWLGTTWFRGSVAGQKANAYADRSVDRASSRAQDFADIAIREVFG</sequence>
<gene>
    <name evidence="1" type="ORF">LCGC14_3024140</name>
</gene>
<protein>
    <recommendedName>
        <fullName evidence="2">HK97 gp10 family phage protein</fullName>
    </recommendedName>
</protein>
<dbReference type="EMBL" id="LAZR01062959">
    <property type="protein sequence ID" value="KKK60461.1"/>
    <property type="molecule type" value="Genomic_DNA"/>
</dbReference>
<reference evidence="1" key="1">
    <citation type="journal article" date="2015" name="Nature">
        <title>Complex archaea that bridge the gap between prokaryotes and eukaryotes.</title>
        <authorList>
            <person name="Spang A."/>
            <person name="Saw J.H."/>
            <person name="Jorgensen S.L."/>
            <person name="Zaremba-Niedzwiedzka K."/>
            <person name="Martijn J."/>
            <person name="Lind A.E."/>
            <person name="van Eijk R."/>
            <person name="Schleper C."/>
            <person name="Guy L."/>
            <person name="Ettema T.J."/>
        </authorList>
    </citation>
    <scope>NUCLEOTIDE SEQUENCE</scope>
</reference>
<evidence type="ECO:0000313" key="1">
    <source>
        <dbReference type="EMBL" id="KKK60461.1"/>
    </source>
</evidence>
<accession>A0A0F8ZKJ5</accession>
<evidence type="ECO:0008006" key="2">
    <source>
        <dbReference type="Google" id="ProtNLM"/>
    </source>
</evidence>